<organism evidence="2 3">
    <name type="scientific">Mycena pura</name>
    <dbReference type="NCBI Taxonomy" id="153505"/>
    <lineage>
        <taxon>Eukaryota</taxon>
        <taxon>Fungi</taxon>
        <taxon>Dikarya</taxon>
        <taxon>Basidiomycota</taxon>
        <taxon>Agaricomycotina</taxon>
        <taxon>Agaricomycetes</taxon>
        <taxon>Agaricomycetidae</taxon>
        <taxon>Agaricales</taxon>
        <taxon>Marasmiineae</taxon>
        <taxon>Mycenaceae</taxon>
        <taxon>Mycena</taxon>
    </lineage>
</organism>
<keyword evidence="3" id="KW-1185">Reference proteome</keyword>
<evidence type="ECO:0000313" key="2">
    <source>
        <dbReference type="EMBL" id="KAJ7207876.1"/>
    </source>
</evidence>
<dbReference type="EMBL" id="JARJCW010000035">
    <property type="protein sequence ID" value="KAJ7207876.1"/>
    <property type="molecule type" value="Genomic_DNA"/>
</dbReference>
<dbReference type="Proteomes" id="UP001219525">
    <property type="component" value="Unassembled WGS sequence"/>
</dbReference>
<feature type="domain" description="DUF6593" evidence="1">
    <location>
        <begin position="11"/>
        <end position="180"/>
    </location>
</feature>
<gene>
    <name evidence="2" type="ORF">GGX14DRAFT_114283</name>
</gene>
<evidence type="ECO:0000313" key="3">
    <source>
        <dbReference type="Proteomes" id="UP001219525"/>
    </source>
</evidence>
<dbReference type="Pfam" id="PF20236">
    <property type="entry name" value="DUF6593"/>
    <property type="match status" value="1"/>
</dbReference>
<name>A0AAD6VB09_9AGAR</name>
<sequence>MLLVLSTSKTINATYRNSETGSVLYKVKTPIKVHNLTTTITSRIYDIPRHSEPESPGAQDADERFGFLAEISWHFGGHTEIKYGGRDIDPSMFFRTERKGWRREYIFTAQDDKEYRWSMRPNTSRLKVNDTAATLVAEYRARSVGLRTPKSEAVLEIFPDFEHLADDIMMTFIRVEKLMRSQVEGNSRL</sequence>
<evidence type="ECO:0000259" key="1">
    <source>
        <dbReference type="Pfam" id="PF20236"/>
    </source>
</evidence>
<proteinExistence type="predicted"/>
<protein>
    <recommendedName>
        <fullName evidence="1">DUF6593 domain-containing protein</fullName>
    </recommendedName>
</protein>
<dbReference type="InterPro" id="IPR046528">
    <property type="entry name" value="DUF6593"/>
</dbReference>
<reference evidence="2" key="1">
    <citation type="submission" date="2023-03" db="EMBL/GenBank/DDBJ databases">
        <title>Massive genome expansion in bonnet fungi (Mycena s.s.) driven by repeated elements and novel gene families across ecological guilds.</title>
        <authorList>
            <consortium name="Lawrence Berkeley National Laboratory"/>
            <person name="Harder C.B."/>
            <person name="Miyauchi S."/>
            <person name="Viragh M."/>
            <person name="Kuo A."/>
            <person name="Thoen E."/>
            <person name="Andreopoulos B."/>
            <person name="Lu D."/>
            <person name="Skrede I."/>
            <person name="Drula E."/>
            <person name="Henrissat B."/>
            <person name="Morin E."/>
            <person name="Kohler A."/>
            <person name="Barry K."/>
            <person name="LaButti K."/>
            <person name="Morin E."/>
            <person name="Salamov A."/>
            <person name="Lipzen A."/>
            <person name="Mereny Z."/>
            <person name="Hegedus B."/>
            <person name="Baldrian P."/>
            <person name="Stursova M."/>
            <person name="Weitz H."/>
            <person name="Taylor A."/>
            <person name="Grigoriev I.V."/>
            <person name="Nagy L.G."/>
            <person name="Martin F."/>
            <person name="Kauserud H."/>
        </authorList>
    </citation>
    <scope>NUCLEOTIDE SEQUENCE</scope>
    <source>
        <strain evidence="2">9144</strain>
    </source>
</reference>
<comment type="caution">
    <text evidence="2">The sequence shown here is derived from an EMBL/GenBank/DDBJ whole genome shotgun (WGS) entry which is preliminary data.</text>
</comment>
<accession>A0AAD6VB09</accession>
<dbReference type="AlphaFoldDB" id="A0AAD6VB09"/>